<dbReference type="InterPro" id="IPR011990">
    <property type="entry name" value="TPR-like_helical_dom_sf"/>
</dbReference>
<dbReference type="RefSeq" id="WP_147188171.1">
    <property type="nucleotide sequence ID" value="NZ_CP042435.1"/>
</dbReference>
<keyword evidence="1" id="KW-0677">Repeat</keyword>
<gene>
    <name evidence="5" type="ORF">FRZ67_03285</name>
</gene>
<dbReference type="Pfam" id="PF13432">
    <property type="entry name" value="TPR_16"/>
    <property type="match status" value="2"/>
</dbReference>
<sequence length="398" mass="45878">MVKQFSTCLICALVTINANSQASNTATNNYEKGVTLRKAQKYEEALIALKEAIEEKQNYTEALYEAGWICDELKKYEEAIKYLREATQLNPSAANLFELAYACENSGRKEEAKENYKTVLELAPKHADAARCLADIYYAEENYETALRYYKKYFAANMSPDAYCYYKAAVCSNYFKDYSNASVFLEKYEPKGQKAYAEKYTEMGYTYLMLGYNDDAINAYKNALDANAENGTALRGMADIYYNNLKDYDKALVYIKLALQKDEEHSRDYYYKAGWIYIGQEKYSEAIPFLQKAEDNDEKDVHCREQLGYAYYMLNKYEDAIAHFNKAIELDKESTVSYYYKGLSYVTLNKPEDAKAVYLQMKPINKTDADNLLKEIKQKEKALKNLASNKNSKKQGQP</sequence>
<dbReference type="PANTHER" id="PTHR44943:SF8">
    <property type="entry name" value="TPR REPEAT-CONTAINING PROTEIN MJ0263"/>
    <property type="match status" value="1"/>
</dbReference>
<dbReference type="Pfam" id="PF12895">
    <property type="entry name" value="ANAPC3"/>
    <property type="match status" value="1"/>
</dbReference>
<dbReference type="InterPro" id="IPR051685">
    <property type="entry name" value="Ycf3/AcsC/BcsC/TPR_MFPF"/>
</dbReference>
<reference evidence="5 6" key="1">
    <citation type="journal article" date="2016" name="Int. J. Syst. Evol. Microbiol.">
        <title>Panacibacter ginsenosidivorans gen. nov., sp. nov., with ginsenoside converting activity isolated from soil of a ginseng field.</title>
        <authorList>
            <person name="Siddiqi M.Z."/>
            <person name="Muhammad Shafi S."/>
            <person name="Choi K.D."/>
            <person name="Im W.T."/>
        </authorList>
    </citation>
    <scope>NUCLEOTIDE SEQUENCE [LARGE SCALE GENOMIC DNA]</scope>
    <source>
        <strain evidence="5 6">Gsoil1550</strain>
    </source>
</reference>
<dbReference type="PANTHER" id="PTHR44943">
    <property type="entry name" value="CELLULOSE SYNTHASE OPERON PROTEIN C"/>
    <property type="match status" value="1"/>
</dbReference>
<name>A0A5B8V6J8_9BACT</name>
<keyword evidence="2 3" id="KW-0802">TPR repeat</keyword>
<feature type="signal peptide" evidence="4">
    <location>
        <begin position="1"/>
        <end position="22"/>
    </location>
</feature>
<evidence type="ECO:0000256" key="2">
    <source>
        <dbReference type="ARBA" id="ARBA00022803"/>
    </source>
</evidence>
<dbReference type="OrthoDB" id="1523318at2"/>
<dbReference type="PROSITE" id="PS50005">
    <property type="entry name" value="TPR"/>
    <property type="match status" value="4"/>
</dbReference>
<evidence type="ECO:0000313" key="6">
    <source>
        <dbReference type="Proteomes" id="UP000321533"/>
    </source>
</evidence>
<dbReference type="Gene3D" id="1.25.40.10">
    <property type="entry name" value="Tetratricopeptide repeat domain"/>
    <property type="match status" value="4"/>
</dbReference>
<evidence type="ECO:0000256" key="4">
    <source>
        <dbReference type="SAM" id="SignalP"/>
    </source>
</evidence>
<feature type="repeat" description="TPR" evidence="3">
    <location>
        <begin position="301"/>
        <end position="334"/>
    </location>
</feature>
<dbReference type="KEGG" id="pgin:FRZ67_03285"/>
<dbReference type="EMBL" id="CP042435">
    <property type="protein sequence ID" value="QEC66371.1"/>
    <property type="molecule type" value="Genomic_DNA"/>
</dbReference>
<feature type="repeat" description="TPR" evidence="3">
    <location>
        <begin position="60"/>
        <end position="93"/>
    </location>
</feature>
<evidence type="ECO:0000313" key="5">
    <source>
        <dbReference type="EMBL" id="QEC66371.1"/>
    </source>
</evidence>
<feature type="repeat" description="TPR" evidence="3">
    <location>
        <begin position="267"/>
        <end position="300"/>
    </location>
</feature>
<keyword evidence="6" id="KW-1185">Reference proteome</keyword>
<dbReference type="SUPFAM" id="SSF48452">
    <property type="entry name" value="TPR-like"/>
    <property type="match status" value="2"/>
</dbReference>
<dbReference type="InterPro" id="IPR019734">
    <property type="entry name" value="TPR_rpt"/>
</dbReference>
<dbReference type="SMART" id="SM00028">
    <property type="entry name" value="TPR"/>
    <property type="match status" value="9"/>
</dbReference>
<keyword evidence="4" id="KW-0732">Signal</keyword>
<dbReference type="PROSITE" id="PS50293">
    <property type="entry name" value="TPR_REGION"/>
    <property type="match status" value="1"/>
</dbReference>
<protein>
    <submittedName>
        <fullName evidence="5">Tetratricopeptide repeat protein</fullName>
    </submittedName>
</protein>
<evidence type="ECO:0000256" key="1">
    <source>
        <dbReference type="ARBA" id="ARBA00022737"/>
    </source>
</evidence>
<dbReference type="Pfam" id="PF13181">
    <property type="entry name" value="TPR_8"/>
    <property type="match status" value="1"/>
</dbReference>
<proteinExistence type="predicted"/>
<dbReference type="Proteomes" id="UP000321533">
    <property type="component" value="Chromosome"/>
</dbReference>
<feature type="chain" id="PRO_5022840905" evidence="4">
    <location>
        <begin position="23"/>
        <end position="398"/>
    </location>
</feature>
<evidence type="ECO:0000256" key="3">
    <source>
        <dbReference type="PROSITE-ProRule" id="PRU00339"/>
    </source>
</evidence>
<organism evidence="5 6">
    <name type="scientific">Panacibacter ginsenosidivorans</name>
    <dbReference type="NCBI Taxonomy" id="1813871"/>
    <lineage>
        <taxon>Bacteria</taxon>
        <taxon>Pseudomonadati</taxon>
        <taxon>Bacteroidota</taxon>
        <taxon>Chitinophagia</taxon>
        <taxon>Chitinophagales</taxon>
        <taxon>Chitinophagaceae</taxon>
        <taxon>Panacibacter</taxon>
    </lineage>
</organism>
<feature type="repeat" description="TPR" evidence="3">
    <location>
        <begin position="197"/>
        <end position="230"/>
    </location>
</feature>
<accession>A0A5B8V6J8</accession>
<dbReference type="AlphaFoldDB" id="A0A5B8V6J8"/>